<dbReference type="PANTHER" id="PTHR47485">
    <property type="entry name" value="THYLAKOID LUMENAL 17.4 KDA PROTEIN, CHLOROPLASTIC"/>
    <property type="match status" value="1"/>
</dbReference>
<gene>
    <name evidence="4" type="ORF">LZ24_00789</name>
</gene>
<dbReference type="PANTHER" id="PTHR47485:SF1">
    <property type="entry name" value="THYLAKOID LUMENAL 17.4 KDA PROTEIN, CHLOROPLASTIC"/>
    <property type="match status" value="1"/>
</dbReference>
<sequence length="323" mass="36983">MASPIPPPPPWTPRVEKQKSGKKTGLIRQFYDYIIASPIIMTIIVFFGTSFLVIGLTLHWDYYSDSFREEVMAEAHGVLMDILLIGVVLFWFQQKGRNLMEKRHYRDEIDDFRNWESEEAARKTRGNIRRLNKYGVTRMDLSNCYLRSMDLQGVDFTGSYLWSADLSWTDLRKSSFEDANLENVNLEAANLTGANLHRAYLWKTNLESVDLQHAFMDYAMLRESRLAKADLAGASLMHADLTGVNLEDANLMGTDLRHACLEQICLDGADLRGANLENATGLSVDSFLRIRSLQGAMMDRDLETEVRERLPDVFLPPEDTEDW</sequence>
<keyword evidence="3" id="KW-0472">Membrane</keyword>
<keyword evidence="5" id="KW-1185">Reference proteome</keyword>
<keyword evidence="3" id="KW-0812">Transmembrane</keyword>
<evidence type="ECO:0000256" key="2">
    <source>
        <dbReference type="SAM" id="MobiDB-lite"/>
    </source>
</evidence>
<feature type="compositionally biased region" description="Pro residues" evidence="2">
    <location>
        <begin position="1"/>
        <end position="12"/>
    </location>
</feature>
<accession>A0A562S2H4</accession>
<dbReference type="EMBL" id="VLLC01000004">
    <property type="protein sequence ID" value="TWI75338.1"/>
    <property type="molecule type" value="Genomic_DNA"/>
</dbReference>
<feature type="transmembrane region" description="Helical" evidence="3">
    <location>
        <begin position="30"/>
        <end position="55"/>
    </location>
</feature>
<dbReference type="Pfam" id="PF00805">
    <property type="entry name" value="Pentapeptide"/>
    <property type="match status" value="2"/>
</dbReference>
<feature type="region of interest" description="Disordered" evidence="2">
    <location>
        <begin position="1"/>
        <end position="20"/>
    </location>
</feature>
<proteinExistence type="predicted"/>
<organism evidence="4 5">
    <name type="scientific">Desulfobotulus alkaliphilus</name>
    <dbReference type="NCBI Taxonomy" id="622671"/>
    <lineage>
        <taxon>Bacteria</taxon>
        <taxon>Pseudomonadati</taxon>
        <taxon>Thermodesulfobacteriota</taxon>
        <taxon>Desulfobacteria</taxon>
        <taxon>Desulfobacterales</taxon>
        <taxon>Desulfobacteraceae</taxon>
        <taxon>Desulfobotulus</taxon>
    </lineage>
</organism>
<dbReference type="Proteomes" id="UP000318307">
    <property type="component" value="Unassembled WGS sequence"/>
</dbReference>
<feature type="transmembrane region" description="Helical" evidence="3">
    <location>
        <begin position="75"/>
        <end position="92"/>
    </location>
</feature>
<keyword evidence="1" id="KW-0677">Repeat</keyword>
<dbReference type="Gene3D" id="2.160.20.80">
    <property type="entry name" value="E3 ubiquitin-protein ligase SopA"/>
    <property type="match status" value="1"/>
</dbReference>
<dbReference type="InterPro" id="IPR001646">
    <property type="entry name" value="5peptide_repeat"/>
</dbReference>
<evidence type="ECO:0000256" key="3">
    <source>
        <dbReference type="SAM" id="Phobius"/>
    </source>
</evidence>
<keyword evidence="3" id="KW-1133">Transmembrane helix</keyword>
<reference evidence="4 5" key="1">
    <citation type="submission" date="2019-07" db="EMBL/GenBank/DDBJ databases">
        <title>Genome sequencing of 100 strains of the haloalkaliphilic chemolithoautotrophic sulfur-oxidizing bacterium Thioalkalivibrio.</title>
        <authorList>
            <person name="Muyzer G."/>
        </authorList>
    </citation>
    <scope>NUCLEOTIDE SEQUENCE [LARGE SCALE GENOMIC DNA]</scope>
    <source>
        <strain evidence="4 5">ASO4-4</strain>
    </source>
</reference>
<protein>
    <submittedName>
        <fullName evidence="4">Pentapeptide repeat protein</fullName>
    </submittedName>
</protein>
<dbReference type="RefSeq" id="WP_144682550.1">
    <property type="nucleotide sequence ID" value="NZ_VLLC01000004.1"/>
</dbReference>
<dbReference type="OrthoDB" id="977568at2"/>
<comment type="caution">
    <text evidence="4">The sequence shown here is derived from an EMBL/GenBank/DDBJ whole genome shotgun (WGS) entry which is preliminary data.</text>
</comment>
<evidence type="ECO:0000256" key="1">
    <source>
        <dbReference type="ARBA" id="ARBA00022737"/>
    </source>
</evidence>
<name>A0A562S2H4_9BACT</name>
<evidence type="ECO:0000313" key="5">
    <source>
        <dbReference type="Proteomes" id="UP000318307"/>
    </source>
</evidence>
<evidence type="ECO:0000313" key="4">
    <source>
        <dbReference type="EMBL" id="TWI75338.1"/>
    </source>
</evidence>
<dbReference type="SUPFAM" id="SSF141571">
    <property type="entry name" value="Pentapeptide repeat-like"/>
    <property type="match status" value="1"/>
</dbReference>
<dbReference type="AlphaFoldDB" id="A0A562S2H4"/>